<protein>
    <submittedName>
        <fullName evidence="2">Uncharacterized protein AT4g38490</fullName>
    </submittedName>
    <submittedName>
        <fullName evidence="1">Uncharacterized protein F20M13.50</fullName>
    </submittedName>
</protein>
<dbReference type="PANTHER" id="PTHR37247">
    <property type="entry name" value="TRANSMEMBRANE PROTEIN"/>
    <property type="match status" value="1"/>
</dbReference>
<evidence type="ECO:0000313" key="2">
    <source>
        <dbReference type="EMBL" id="CAB80513.1"/>
    </source>
</evidence>
<dbReference type="ExpressionAtlas" id="Q9SZM9">
    <property type="expression patterns" value="baseline and differential"/>
</dbReference>
<proteinExistence type="predicted"/>
<sequence>MGSDPFASSFLGICINGRVSHKHVRGSGTVGSVGSARESWSSHKKLPEEEPLWLSLLRDMVWSTRSLLSFMAEQPSQLKYIEWPTFASTVCLVVVVTTYEKERDSLWSQKSIQNQKSEREKRVTSGEVGRKIWEVLSLKNLLEACFFLKLNRDATTISASINSLSISLSLSGKKNLINSDEENDDDEGFFLIRCPLKNQTGPVR</sequence>
<reference evidence="2" key="4">
    <citation type="submission" date="2000-03" db="EMBL/GenBank/DDBJ databases">
        <authorList>
            <person name="Wedler H."/>
            <person name="Kutzner M."/>
            <person name="Wambutt R."/>
            <person name="Mewes H.W."/>
            <person name="Lemcke K."/>
            <person name="Mayer K.F.X."/>
        </authorList>
    </citation>
    <scope>NUCLEOTIDE SEQUENCE</scope>
</reference>
<reference evidence="1" key="2">
    <citation type="submission" date="1999-02" db="EMBL/GenBank/DDBJ databases">
        <authorList>
            <person name="Bevan M."/>
            <person name="Wedler H."/>
            <person name="Kutzner M."/>
            <person name="Wambutt R."/>
            <person name="Bancroft I."/>
            <person name="Mewes H.W."/>
            <person name="Mayer K.F.X."/>
            <person name="Schueller C."/>
        </authorList>
    </citation>
    <scope>NUCLEOTIDE SEQUENCE</scope>
</reference>
<dbReference type="EMBL" id="AL035540">
    <property type="protein sequence ID" value="CAB37505.1"/>
    <property type="molecule type" value="Genomic_DNA"/>
</dbReference>
<dbReference type="EMBL" id="AL161593">
    <property type="protein sequence ID" value="CAB80513.1"/>
    <property type="molecule type" value="Genomic_DNA"/>
</dbReference>
<accession>Q9SZM9</accession>
<reference key="1">
    <citation type="journal article" date="1999" name="Nature">
        <title>Sequence and analysis of chromosome 4 of the plant Arabidopsis thaliana.</title>
        <authorList>
            <consortium name="EU"/>
            <consortium name="CSHL and WU Arabidopsis Sequencing Project"/>
            <person name="Mayer K."/>
            <person name="Schuller C."/>
            <person name="Wambutt R."/>
            <person name="Murphy G."/>
            <person name="Volckaert G."/>
            <person name="Pohl T."/>
            <person name="Dusterhoft A."/>
            <person name="Stiekema W."/>
            <person name="Entian K.D."/>
            <person name="Terryn N."/>
            <person name="Harris B."/>
            <person name="Ansorge W."/>
            <person name="Brandt P."/>
            <person name="Grivell L."/>
            <person name="Rieger M."/>
            <person name="Weichselgartner M."/>
            <person name="de Simone V."/>
            <person name="Obermaier B."/>
            <person name="Mache R."/>
            <person name="Muller M."/>
            <person name="Kreis M."/>
            <person name="Delseny M."/>
            <person name="Puigdomenech P."/>
            <person name="Watson M."/>
            <person name="Schmidtheini T."/>
            <person name="Reichert B."/>
            <person name="Portatelle D."/>
            <person name="Perez-Alonso M."/>
            <person name="Boutry M."/>
            <person name="Bancroft I."/>
            <person name="Vos P."/>
            <person name="Hoheisel J."/>
            <person name="Zimmermann W."/>
            <person name="Wedler H."/>
            <person name="Ridley P."/>
            <person name="Langham S.A."/>
            <person name="McCullagh B."/>
            <person name="Bilham L."/>
            <person name="Robben J."/>
            <person name="Van der Schueren J."/>
            <person name="Grymonprez B."/>
            <person name="Chuang Y.J."/>
            <person name="Vandenbussche F."/>
            <person name="Braeken M."/>
            <person name="Weltjens I."/>
            <person name="Voet M."/>
            <person name="Bastiaens I."/>
            <person name="Aert R."/>
            <person name="Defoor E."/>
            <person name="Weitzenegger T."/>
            <person name="Bothe G."/>
            <person name="Ramsperger U."/>
            <person name="Hilbert H."/>
            <person name="Braun M."/>
            <person name="Holzer E."/>
            <person name="Brandt A."/>
            <person name="Peters S."/>
            <person name="van Staveren M."/>
            <person name="Dirske W."/>
            <person name="Mooijman P."/>
            <person name="Klein Lankhorst R."/>
            <person name="Rose M."/>
            <person name="Hauf J."/>
            <person name="Kotter P."/>
            <person name="Berneiser S."/>
            <person name="Hempel S."/>
            <person name="Feldpausch M."/>
            <person name="Lamberth S."/>
            <person name="Van den Daele H."/>
            <person name="De Keyser A."/>
            <person name="Buysshaert C."/>
            <person name="Gielen J."/>
            <person name="Villarroel R."/>
            <person name="De Clercq R."/>
            <person name="Van Montagu M."/>
            <person name="Rogers J."/>
            <person name="Cronin A."/>
            <person name="Quail M."/>
            <person name="Bray-Allen S."/>
            <person name="Clark L."/>
            <person name="Doggett J."/>
            <person name="Hall S."/>
            <person name="Kay M."/>
            <person name="Lennard N."/>
            <person name="McLay K."/>
            <person name="Mayes R."/>
            <person name="Pettett A."/>
            <person name="Rajandream M.A."/>
            <person name="Lyne M."/>
            <person name="Benes V."/>
            <person name="Rechmann S."/>
            <person name="Borkova D."/>
            <person name="Blocker H."/>
            <person name="Scharfe M."/>
            <person name="Grimm M."/>
            <person name="Lohnert T.H."/>
            <person name="Dose S."/>
            <person name="de Haan M."/>
            <person name="Maarse A."/>
            <person name="Schafer M."/>
            <person name="Muller-Auer S."/>
            <person name="Gabel C."/>
            <person name="Fuchs M."/>
            <person name="Fartmann B."/>
            <person name="Granderath K."/>
            <person name="Dauner D."/>
            <person name="Herzl A."/>
            <person name="Neumann S."/>
            <person name="Argiriou A."/>
            <person name="Vitale D."/>
            <person name="Liguori R."/>
            <person name="Piravandi E."/>
            <person name="Massenet O."/>
            <person name="Quigley F."/>
            <person name="Clabauld G."/>
            <person name="Mundlein A."/>
            <person name="Felber R."/>
            <person name="Schnabl S."/>
            <person name="Hiller R."/>
            <person name="Schmidt W."/>
            <person name="Lecharny A."/>
            <person name="Aubourg S."/>
            <person name="Chefdor F."/>
            <person name="Cooke R."/>
            <person name="Berger C."/>
            <person name="Montfort A."/>
            <person name="Casacuberta E."/>
            <person name="Gibbons T."/>
            <person name="Weber N."/>
            <person name="Vandenbol M."/>
            <person name="Bargues M."/>
            <person name="Terol J."/>
            <person name="Torres A."/>
            <person name="Perez-Perez A."/>
            <person name="Purnelle B."/>
            <person name="Bent E."/>
            <person name="Johnson S."/>
            <person name="Tacon D."/>
            <person name="Jesse T."/>
            <person name="Heijnen L."/>
            <person name="Schwarz S."/>
            <person name="Scholler P."/>
            <person name="Heber S."/>
            <person name="Francs P."/>
            <person name="Bielke C."/>
            <person name="Frishman D."/>
            <person name="Haase D."/>
            <person name="Lemcke K."/>
            <person name="Mewes H.W."/>
            <person name="Stocker S."/>
            <person name="Zaccaria P."/>
            <person name="Bevan M."/>
            <person name="Wilson R.K."/>
            <person name="de la Bastide M."/>
            <person name="Habermann K."/>
            <person name="Parnell L."/>
            <person name="Dedhia N."/>
            <person name="Gnoj L."/>
            <person name="Schutz K."/>
            <person name="Huang E."/>
            <person name="Spiegel L."/>
            <person name="Sehkon M."/>
            <person name="Murray J."/>
            <person name="Sheet P."/>
            <person name="Cordes M."/>
            <person name="Abu-Threideh J."/>
            <person name="Stoneking T."/>
            <person name="Kalicki J."/>
            <person name="Graves T."/>
            <person name="Harmon G."/>
            <person name="Edwards J."/>
            <person name="Latreille P."/>
            <person name="Courtney L."/>
            <person name="Cloud J."/>
            <person name="Abbott A."/>
            <person name="Scott K."/>
            <person name="Johnson D."/>
            <person name="Minx P."/>
            <person name="Bentley D."/>
            <person name="Fulton B."/>
            <person name="Miller N."/>
            <person name="Greco T."/>
            <person name="Kemp K."/>
            <person name="Kramer J."/>
            <person name="Fulton L."/>
            <person name="Mardis E."/>
            <person name="Dante M."/>
            <person name="Pepin K."/>
            <person name="Hillier L."/>
            <person name="Nelson J."/>
            <person name="Spieth J."/>
            <person name="Ryan E."/>
            <person name="Andrews S."/>
            <person name="Geisel C."/>
            <person name="Layman D."/>
            <person name="Du H."/>
            <person name="Ali J."/>
            <person name="Berghoff A."/>
            <person name="Jones K."/>
            <person name="Drone K."/>
            <person name="Cotton M."/>
            <person name="Joshu C."/>
            <person name="Antonoiu B."/>
            <person name="Zidanic M."/>
            <person name="Strong C."/>
            <person name="Sun H."/>
            <person name="Lamar B."/>
            <person name="Yordan C."/>
            <person name="Ma P."/>
            <person name="Zhong J."/>
            <person name="Preston R."/>
            <person name="Vil D."/>
            <person name="Shekher M."/>
            <person name="Matero A."/>
            <person name="Shah R."/>
            <person name="Swaby I.K."/>
            <person name="O'Shaughnessy A."/>
            <person name="Rodriguez M."/>
            <person name="Hoffmann J."/>
            <person name="Till S."/>
            <person name="Granat S."/>
            <person name="Shohdy N."/>
            <person name="Hasegawa A."/>
            <person name="Hameed A."/>
            <person name="Lodhi M."/>
            <person name="Johnson A."/>
            <person name="Chen E."/>
            <person name="Marra M."/>
            <person name="Martienssen R."/>
            <person name="McCombie W.R."/>
        </authorList>
    </citation>
    <scope>NUCLEOTIDE SEQUENCE [LARGE SCALE GENOMIC DNA]</scope>
    <source>
        <strain>cv. Columbia</strain>
    </source>
</reference>
<organism evidence="1">
    <name type="scientific">Arabidopsis thaliana</name>
    <name type="common">Mouse-ear cress</name>
    <dbReference type="NCBI Taxonomy" id="3702"/>
    <lineage>
        <taxon>Eukaryota</taxon>
        <taxon>Viridiplantae</taxon>
        <taxon>Streptophyta</taxon>
        <taxon>Embryophyta</taxon>
        <taxon>Tracheophyta</taxon>
        <taxon>Spermatophyta</taxon>
        <taxon>Magnoliopsida</taxon>
        <taxon>eudicotyledons</taxon>
        <taxon>Gunneridae</taxon>
        <taxon>Pentapetalae</taxon>
        <taxon>rosids</taxon>
        <taxon>malvids</taxon>
        <taxon>Brassicales</taxon>
        <taxon>Brassicaceae</taxon>
        <taxon>Camelineae</taxon>
        <taxon>Arabidopsis</taxon>
    </lineage>
</organism>
<evidence type="ECO:0000313" key="1">
    <source>
        <dbReference type="EMBL" id="CAB37505.1"/>
    </source>
</evidence>
<dbReference type="AlphaFoldDB" id="Q9SZM9"/>
<reference evidence="1" key="3">
    <citation type="submission" date="1999-02" db="EMBL/GenBank/DDBJ databases">
        <authorList>
            <person name="EU Arabidopsis sequencing project"/>
        </authorList>
    </citation>
    <scope>NUCLEOTIDE SEQUENCE</scope>
</reference>
<gene>
    <name evidence="1" type="primary">F20M13.50</name>
    <name evidence="2" type="ordered locus">At4g38490</name>
</gene>
<dbReference type="PIR" id="T05677">
    <property type="entry name" value="T05677"/>
</dbReference>
<dbReference type="PANTHER" id="PTHR37247:SF1">
    <property type="entry name" value="TRANSMEMBRANE PROTEIN"/>
    <property type="match status" value="1"/>
</dbReference>
<name>Q9SZM9_ARATH</name>